<comment type="caution">
    <text evidence="9">The sequence shown here is derived from an EMBL/GenBank/DDBJ whole genome shotgun (WGS) entry which is preliminary data.</text>
</comment>
<keyword evidence="5" id="KW-0812">Transmembrane</keyword>
<dbReference type="Gene3D" id="1.10.1740.10">
    <property type="match status" value="1"/>
</dbReference>
<evidence type="ECO:0000313" key="10">
    <source>
        <dbReference type="Proteomes" id="UP000749320"/>
    </source>
</evidence>
<comment type="similarity">
    <text evidence="1">Belongs to the sigma-70 factor family. ECF subfamily.</text>
</comment>
<dbReference type="SUPFAM" id="SSF88659">
    <property type="entry name" value="Sigma3 and sigma4 domains of RNA polymerase sigma factors"/>
    <property type="match status" value="1"/>
</dbReference>
<organism evidence="9 10">
    <name type="scientific">Thomasclavelia spiroformis</name>
    <dbReference type="NCBI Taxonomy" id="29348"/>
    <lineage>
        <taxon>Bacteria</taxon>
        <taxon>Bacillati</taxon>
        <taxon>Bacillota</taxon>
        <taxon>Erysipelotrichia</taxon>
        <taxon>Erysipelotrichales</taxon>
        <taxon>Coprobacillaceae</taxon>
        <taxon>Thomasclavelia</taxon>
    </lineage>
</organism>
<gene>
    <name evidence="9" type="ORF">K8V91_02015</name>
</gene>
<name>A0A921GAI4_9FIRM</name>
<dbReference type="Pfam" id="PF04542">
    <property type="entry name" value="Sigma70_r2"/>
    <property type="match status" value="1"/>
</dbReference>
<feature type="transmembrane region" description="Helical" evidence="5">
    <location>
        <begin position="198"/>
        <end position="221"/>
    </location>
</feature>
<reference evidence="9" key="2">
    <citation type="submission" date="2021-09" db="EMBL/GenBank/DDBJ databases">
        <authorList>
            <person name="Gilroy R."/>
        </authorList>
    </citation>
    <scope>NUCLEOTIDE SEQUENCE</scope>
    <source>
        <strain evidence="9">CHK193-16274</strain>
    </source>
</reference>
<dbReference type="NCBIfam" id="TIGR02937">
    <property type="entry name" value="sigma70-ECF"/>
    <property type="match status" value="1"/>
</dbReference>
<dbReference type="EMBL" id="DYWV01000065">
    <property type="protein sequence ID" value="HJF39675.1"/>
    <property type="molecule type" value="Genomic_DNA"/>
</dbReference>
<reference evidence="9" key="1">
    <citation type="journal article" date="2021" name="PeerJ">
        <title>Extensive microbial diversity within the chicken gut microbiome revealed by metagenomics and culture.</title>
        <authorList>
            <person name="Gilroy R."/>
            <person name="Ravi A."/>
            <person name="Getino M."/>
            <person name="Pursley I."/>
            <person name="Horton D.L."/>
            <person name="Alikhan N.F."/>
            <person name="Baker D."/>
            <person name="Gharbi K."/>
            <person name="Hall N."/>
            <person name="Watson M."/>
            <person name="Adriaenssens E.M."/>
            <person name="Foster-Nyarko E."/>
            <person name="Jarju S."/>
            <person name="Secka A."/>
            <person name="Antonio M."/>
            <person name="Oren A."/>
            <person name="Chaudhuri R.R."/>
            <person name="La Ragione R."/>
            <person name="Hildebrand F."/>
            <person name="Pallen M.J."/>
        </authorList>
    </citation>
    <scope>NUCLEOTIDE SEQUENCE</scope>
    <source>
        <strain evidence="9">CHK193-16274</strain>
    </source>
</reference>
<dbReference type="PANTHER" id="PTHR43133">
    <property type="entry name" value="RNA POLYMERASE ECF-TYPE SIGMA FACTO"/>
    <property type="match status" value="1"/>
</dbReference>
<evidence type="ECO:0000259" key="6">
    <source>
        <dbReference type="Pfam" id="PF04542"/>
    </source>
</evidence>
<dbReference type="InterPro" id="IPR055431">
    <property type="entry name" value="RsgI_M"/>
</dbReference>
<dbReference type="InterPro" id="IPR014284">
    <property type="entry name" value="RNA_pol_sigma-70_dom"/>
</dbReference>
<protein>
    <submittedName>
        <fullName evidence="9">Sigma-70 family RNA polymerase sigma factor</fullName>
    </submittedName>
</protein>
<dbReference type="InterPro" id="IPR039425">
    <property type="entry name" value="RNA_pol_sigma-70-like"/>
</dbReference>
<dbReference type="GO" id="GO:0016987">
    <property type="term" value="F:sigma factor activity"/>
    <property type="evidence" value="ECO:0007669"/>
    <property type="project" value="UniProtKB-KW"/>
</dbReference>
<keyword evidence="3" id="KW-0731">Sigma factor</keyword>
<dbReference type="AlphaFoldDB" id="A0A921GAI4"/>
<feature type="domain" description="RNA polymerase sigma-70 region 2" evidence="6">
    <location>
        <begin position="11"/>
        <end position="74"/>
    </location>
</feature>
<keyword evidence="2" id="KW-0805">Transcription regulation</keyword>
<evidence type="ECO:0000256" key="1">
    <source>
        <dbReference type="ARBA" id="ARBA00010641"/>
    </source>
</evidence>
<evidence type="ECO:0000313" key="9">
    <source>
        <dbReference type="EMBL" id="HJF39675.1"/>
    </source>
</evidence>
<keyword evidence="5" id="KW-1133">Transmembrane helix</keyword>
<dbReference type="InterPro" id="IPR013249">
    <property type="entry name" value="RNA_pol_sigma70_r4_t2"/>
</dbReference>
<dbReference type="Pfam" id="PF08281">
    <property type="entry name" value="Sigma70_r4_2"/>
    <property type="match status" value="1"/>
</dbReference>
<keyword evidence="4" id="KW-0804">Transcription</keyword>
<accession>A0A921GAI4</accession>
<evidence type="ECO:0000259" key="8">
    <source>
        <dbReference type="Pfam" id="PF23750"/>
    </source>
</evidence>
<evidence type="ECO:0000256" key="4">
    <source>
        <dbReference type="ARBA" id="ARBA00023163"/>
    </source>
</evidence>
<dbReference type="RefSeq" id="WP_191376430.1">
    <property type="nucleotide sequence ID" value="NZ_CAJFOD010000108.1"/>
</dbReference>
<keyword evidence="5" id="KW-0472">Membrane</keyword>
<dbReference type="Pfam" id="PF23750">
    <property type="entry name" value="RsgI_M"/>
    <property type="match status" value="1"/>
</dbReference>
<evidence type="ECO:0000256" key="3">
    <source>
        <dbReference type="ARBA" id="ARBA00023082"/>
    </source>
</evidence>
<dbReference type="CDD" id="cd06171">
    <property type="entry name" value="Sigma70_r4"/>
    <property type="match status" value="1"/>
</dbReference>
<proteinExistence type="inferred from homology"/>
<dbReference type="SUPFAM" id="SSF88946">
    <property type="entry name" value="Sigma2 domain of RNA polymerase sigma factors"/>
    <property type="match status" value="1"/>
</dbReference>
<dbReference type="GO" id="GO:0006352">
    <property type="term" value="P:DNA-templated transcription initiation"/>
    <property type="evidence" value="ECO:0007669"/>
    <property type="project" value="InterPro"/>
</dbReference>
<feature type="domain" description="Anti-sigma factor RsgI-like middle" evidence="8">
    <location>
        <begin position="227"/>
        <end position="349"/>
    </location>
</feature>
<dbReference type="Gene3D" id="1.10.10.10">
    <property type="entry name" value="Winged helix-like DNA-binding domain superfamily/Winged helix DNA-binding domain"/>
    <property type="match status" value="1"/>
</dbReference>
<feature type="domain" description="RNA polymerase sigma factor 70 region 4 type 2" evidence="7">
    <location>
        <begin position="98"/>
        <end position="149"/>
    </location>
</feature>
<sequence>MRSEQELNRVIDQYGDTVRRICLLYLKNEADSEDIFQTVFLKYITSKIKFNSTEHEKAWIIRVTINSCKDLLRSFFRKKTIPLDDLFEKPQFLSNDHREVIEAVLSLSQKYRDVIYLHYYEGYTASEISQILGKNVNTIYTLLTRSKKILRDQLGGVNIMNKKIKEAFDQIQMEDQLKDKTKAYISKKTRNYTKAKQLHFFGLISATICLLLLLIGGHWLYFTPTVAISVDINPSIELGINRFNQVVSIDSYNEDGKLLLDKLEIKYLNYQEAIDQIVNNDQVMTYLSNDEVMTICVIGDENKQSNQILTNIETVVENQSNTYCYHTNHHEVNRAHEVGLSYGKYQAYLQLQELDPTITVSDVQNMTMKEIHHLIESLTSSNQDNNYKNNEHGHRHGYHHEWGVSNKIEILF</sequence>
<dbReference type="InterPro" id="IPR013325">
    <property type="entry name" value="RNA_pol_sigma_r2"/>
</dbReference>
<dbReference type="InterPro" id="IPR013324">
    <property type="entry name" value="RNA_pol_sigma_r3/r4-like"/>
</dbReference>
<evidence type="ECO:0000259" key="7">
    <source>
        <dbReference type="Pfam" id="PF08281"/>
    </source>
</evidence>
<dbReference type="InterPro" id="IPR007627">
    <property type="entry name" value="RNA_pol_sigma70_r2"/>
</dbReference>
<dbReference type="PANTHER" id="PTHR43133:SF60">
    <property type="entry name" value="RNA POLYMERASE SIGMA FACTOR SIGV"/>
    <property type="match status" value="1"/>
</dbReference>
<evidence type="ECO:0000256" key="5">
    <source>
        <dbReference type="SAM" id="Phobius"/>
    </source>
</evidence>
<dbReference type="GO" id="GO:0003677">
    <property type="term" value="F:DNA binding"/>
    <property type="evidence" value="ECO:0007669"/>
    <property type="project" value="InterPro"/>
</dbReference>
<evidence type="ECO:0000256" key="2">
    <source>
        <dbReference type="ARBA" id="ARBA00023015"/>
    </source>
</evidence>
<dbReference type="Proteomes" id="UP000749320">
    <property type="component" value="Unassembled WGS sequence"/>
</dbReference>
<dbReference type="InterPro" id="IPR036388">
    <property type="entry name" value="WH-like_DNA-bd_sf"/>
</dbReference>